<protein>
    <recommendedName>
        <fullName evidence="1">Heterokaryon incompatibility domain-containing protein</fullName>
    </recommendedName>
</protein>
<dbReference type="Proteomes" id="UP000233524">
    <property type="component" value="Unassembled WGS sequence"/>
</dbReference>
<reference evidence="2 3" key="1">
    <citation type="journal article" date="2017" name="G3 (Bethesda)">
        <title>First Draft Genome Sequence of the Pathogenic Fungus Lomentospora prolificans (Formerly Scedosporium prolificans).</title>
        <authorList>
            <person name="Luo R."/>
            <person name="Zimin A."/>
            <person name="Workman R."/>
            <person name="Fan Y."/>
            <person name="Pertea G."/>
            <person name="Grossman N."/>
            <person name="Wear M.P."/>
            <person name="Jia B."/>
            <person name="Miller H."/>
            <person name="Casadevall A."/>
            <person name="Timp W."/>
            <person name="Zhang S.X."/>
            <person name="Salzberg S.L."/>
        </authorList>
    </citation>
    <scope>NUCLEOTIDE SEQUENCE [LARGE SCALE GENOMIC DNA]</scope>
    <source>
        <strain evidence="2 3">JHH-5317</strain>
    </source>
</reference>
<evidence type="ECO:0000259" key="1">
    <source>
        <dbReference type="Pfam" id="PF06985"/>
    </source>
</evidence>
<feature type="domain" description="Heterokaryon incompatibility" evidence="1">
    <location>
        <begin position="50"/>
        <end position="224"/>
    </location>
</feature>
<evidence type="ECO:0000313" key="3">
    <source>
        <dbReference type="Proteomes" id="UP000233524"/>
    </source>
</evidence>
<gene>
    <name evidence="2" type="ORF">jhhlp_007792</name>
</gene>
<dbReference type="InterPro" id="IPR052895">
    <property type="entry name" value="HetReg/Transcr_Mod"/>
</dbReference>
<dbReference type="Pfam" id="PF26639">
    <property type="entry name" value="Het-6_barrel"/>
    <property type="match status" value="1"/>
</dbReference>
<dbReference type="InParanoid" id="A0A2N3N0J6"/>
<dbReference type="AlphaFoldDB" id="A0A2N3N0J6"/>
<dbReference type="EMBL" id="NLAX01001139">
    <property type="protein sequence ID" value="PKS05959.1"/>
    <property type="molecule type" value="Genomic_DNA"/>
</dbReference>
<sequence length="605" mass="67554">MSKSSFIYAPLAESAEIRLLEILPARDPDEPISARLYIQSLVNPDMIAPYTALSYTWGDPDDTVPIVVDNHGLQVTRNLEAALRRYRDELPFANKDACSTNGNRGPTNLLWADAICINQFNSIEKSAQVAQMSTIYTSAASVFAWLGPATDESHLAFDKIGAVMDRYHRIMGADPPNKVPRWAARLMVDELMLCEGDEEDEATWRSVQALFEREWWSRVWVAQEATTRVPTWLICGKDKVKLDDVMTFTVLAAMNEQEDEDAATRVYRISPFAYTLDSLRSQRATQGSDSELLNTLMSCRHYDATDARDKVYGVLGMVSPRSSWKLLADYSRDILDVYSDVVQYQLETSGYEGKLDFLGADGLPEGGITGLPSWMPDWRYRDRYHVPLKKFLDDEATTPRPGRQKSESCVYSASGTAEALFNLGINPSAVAAIDGRSLRVKGFRVGFLYDIQPIFEPGKATVISDWRSSLHPGVYFTGETELEAFNRLIVADIDQDIRTAPLKDSESPANGVSHEDTLIACSGRRLARVVQKDWRTDGLALVPQCVREGDQVFVLLGGQVLYVLRNLGGGTYKFVGECYVHGMMDGEVLDMLKTGLVKVLEVTIR</sequence>
<accession>A0A2N3N0J6</accession>
<dbReference type="PANTHER" id="PTHR24148">
    <property type="entry name" value="ANKYRIN REPEAT DOMAIN-CONTAINING PROTEIN 39 HOMOLOG-RELATED"/>
    <property type="match status" value="1"/>
</dbReference>
<organism evidence="2 3">
    <name type="scientific">Lomentospora prolificans</name>
    <dbReference type="NCBI Taxonomy" id="41688"/>
    <lineage>
        <taxon>Eukaryota</taxon>
        <taxon>Fungi</taxon>
        <taxon>Dikarya</taxon>
        <taxon>Ascomycota</taxon>
        <taxon>Pezizomycotina</taxon>
        <taxon>Sordariomycetes</taxon>
        <taxon>Hypocreomycetidae</taxon>
        <taxon>Microascales</taxon>
        <taxon>Microascaceae</taxon>
        <taxon>Lomentospora</taxon>
    </lineage>
</organism>
<dbReference type="Pfam" id="PF06985">
    <property type="entry name" value="HET"/>
    <property type="match status" value="1"/>
</dbReference>
<keyword evidence="3" id="KW-1185">Reference proteome</keyword>
<dbReference type="InterPro" id="IPR010730">
    <property type="entry name" value="HET"/>
</dbReference>
<comment type="caution">
    <text evidence="2">The sequence shown here is derived from an EMBL/GenBank/DDBJ whole genome shotgun (WGS) entry which is preliminary data.</text>
</comment>
<dbReference type="OrthoDB" id="5416609at2759"/>
<dbReference type="VEuPathDB" id="FungiDB:jhhlp_007792"/>
<dbReference type="STRING" id="41688.A0A2N3N0J6"/>
<dbReference type="PANTHER" id="PTHR24148:SF73">
    <property type="entry name" value="HET DOMAIN PROTEIN (AFU_ORTHOLOGUE AFUA_8G01020)"/>
    <property type="match status" value="1"/>
</dbReference>
<name>A0A2N3N0J6_9PEZI</name>
<evidence type="ECO:0000313" key="2">
    <source>
        <dbReference type="EMBL" id="PKS05959.1"/>
    </source>
</evidence>
<proteinExistence type="predicted"/>